<evidence type="ECO:0000256" key="3">
    <source>
        <dbReference type="ARBA" id="ARBA00004613"/>
    </source>
</evidence>
<protein>
    <submittedName>
        <fullName evidence="8">Uncharacterized protein</fullName>
    </submittedName>
</protein>
<accession>A0A517X020</accession>
<evidence type="ECO:0000313" key="9">
    <source>
        <dbReference type="Proteomes" id="UP000318384"/>
    </source>
</evidence>
<evidence type="ECO:0000256" key="7">
    <source>
        <dbReference type="ARBA" id="ARBA00023237"/>
    </source>
</evidence>
<keyword evidence="9" id="KW-1185">Reference proteome</keyword>
<dbReference type="SUPFAM" id="SSF51126">
    <property type="entry name" value="Pectin lyase-like"/>
    <property type="match status" value="2"/>
</dbReference>
<dbReference type="PANTHER" id="PTHR11319:SF35">
    <property type="entry name" value="OUTER MEMBRANE PROTEIN PMPC-RELATED"/>
    <property type="match status" value="1"/>
</dbReference>
<gene>
    <name evidence="8" type="ORF">V202x_42620</name>
</gene>
<keyword evidence="4" id="KW-0964">Secreted</keyword>
<organism evidence="8 9">
    <name type="scientific">Gimesia aquarii</name>
    <dbReference type="NCBI Taxonomy" id="2527964"/>
    <lineage>
        <taxon>Bacteria</taxon>
        <taxon>Pseudomonadati</taxon>
        <taxon>Planctomycetota</taxon>
        <taxon>Planctomycetia</taxon>
        <taxon>Planctomycetales</taxon>
        <taxon>Planctomycetaceae</taxon>
        <taxon>Gimesia</taxon>
    </lineage>
</organism>
<evidence type="ECO:0000313" key="8">
    <source>
        <dbReference type="EMBL" id="QDU10849.1"/>
    </source>
</evidence>
<dbReference type="OrthoDB" id="292920at2"/>
<evidence type="ECO:0000256" key="2">
    <source>
        <dbReference type="ARBA" id="ARBA00004442"/>
    </source>
</evidence>
<proteinExistence type="predicted"/>
<sequence>MLQFNWLTSLTNKLRANSTRRIQARRKCSRHHSFRVSHASLSNYIAESLEDRTLLTTFTVVNTNDSGEGSLREAIEQANANAGADIIKFDFPSLVGQTIVLTDELLISDDLTIIGLDADQLTIDGNYNSRIFNIDDGSMYSTISVEISGLTLTHGYADNGGAIFNNEILSISNSMIAENEATQNGGGIYHSSHGHYVQNMTISSTTFFRNVAAGNGGGVYGTLGHTGLYHTVVTPIQDLADPSKTVYRYSSEPTYNFTSISNSHFIENSAHSGGGIFKAYSLQFHDWCGTPVVSSSATIVTRLNVIETPPKTGFSIIESTFSGNTAENGGGIFNSDGLMEIRGNSIQNNSATDVGGGIFNLGDLIIEESTILENTAAEGGGIRTSSGNITIMNSTLTNNTATYYGGGVSSQGHLSLINSTVSGNRSGIKGGGIFQYSGGYLLHSYVISLINGAIDTNRDTNIEPTFHSLKPSNLRGNTNYSFRTAASAIDTSATHLTSILDRPSSLIITNSTITGNIAAQSGGGIASPPDWNEFTISTITNSIVAGNTAASFFQIIGNFTSNTSIIQDSVEGLLDPVLRDNGGPTKTHALVTGSAAINAGNNEAALSAELTNDQRGTGYERIFGETVDIGAFEFQTLIPLVDFKFVTGINKEIENLDIQAVDSEADTLPGPINIDVIPTRTIWNSDITPIINNEFNHPGQLSLIELFEDNQETNQSDLWSFIDYELGQKDEGTMKELLASEIRELTLSEKEYQEQDSLSDSETDEFFTSLKESSNLIAF</sequence>
<dbReference type="InterPro" id="IPR011050">
    <property type="entry name" value="Pectin_lyase_fold/virulence"/>
</dbReference>
<evidence type="ECO:0000256" key="1">
    <source>
        <dbReference type="ARBA" id="ARBA00004196"/>
    </source>
</evidence>
<evidence type="ECO:0000256" key="4">
    <source>
        <dbReference type="ARBA" id="ARBA00022525"/>
    </source>
</evidence>
<comment type="subcellular location">
    <subcellularLocation>
        <location evidence="1">Cell envelope</location>
    </subcellularLocation>
    <subcellularLocation>
        <location evidence="2">Cell outer membrane</location>
    </subcellularLocation>
    <subcellularLocation>
        <location evidence="3">Secreted</location>
    </subcellularLocation>
</comment>
<reference evidence="8 9" key="1">
    <citation type="submission" date="2019-03" db="EMBL/GenBank/DDBJ databases">
        <title>Deep-cultivation of Planctomycetes and their phenomic and genomic characterization uncovers novel biology.</title>
        <authorList>
            <person name="Wiegand S."/>
            <person name="Jogler M."/>
            <person name="Boedeker C."/>
            <person name="Pinto D."/>
            <person name="Vollmers J."/>
            <person name="Rivas-Marin E."/>
            <person name="Kohn T."/>
            <person name="Peeters S.H."/>
            <person name="Heuer A."/>
            <person name="Rast P."/>
            <person name="Oberbeckmann S."/>
            <person name="Bunk B."/>
            <person name="Jeske O."/>
            <person name="Meyerdierks A."/>
            <person name="Storesund J.E."/>
            <person name="Kallscheuer N."/>
            <person name="Luecker S."/>
            <person name="Lage O.M."/>
            <person name="Pohl T."/>
            <person name="Merkel B.J."/>
            <person name="Hornburger P."/>
            <person name="Mueller R.-W."/>
            <person name="Bruemmer F."/>
            <person name="Labrenz M."/>
            <person name="Spormann A.M."/>
            <person name="Op den Camp H."/>
            <person name="Overmann J."/>
            <person name="Amann R."/>
            <person name="Jetten M.S.M."/>
            <person name="Mascher T."/>
            <person name="Medema M.H."/>
            <person name="Devos D.P."/>
            <person name="Kaster A.-K."/>
            <person name="Ovreas L."/>
            <person name="Rohde M."/>
            <person name="Galperin M.Y."/>
            <person name="Jogler C."/>
        </authorList>
    </citation>
    <scope>NUCLEOTIDE SEQUENCE [LARGE SCALE GENOMIC DNA]</scope>
    <source>
        <strain evidence="8 9">V202</strain>
    </source>
</reference>
<dbReference type="Proteomes" id="UP000318384">
    <property type="component" value="Chromosome"/>
</dbReference>
<dbReference type="GO" id="GO:0005576">
    <property type="term" value="C:extracellular region"/>
    <property type="evidence" value="ECO:0007669"/>
    <property type="project" value="UniProtKB-SubCell"/>
</dbReference>
<dbReference type="AlphaFoldDB" id="A0A517X020"/>
<dbReference type="Pfam" id="PF02415">
    <property type="entry name" value="Chlam_PMP"/>
    <property type="match status" value="1"/>
</dbReference>
<dbReference type="RefSeq" id="WP_145178722.1">
    <property type="nucleotide sequence ID" value="NZ_CP037422.1"/>
</dbReference>
<dbReference type="NCBIfam" id="NF041518">
    <property type="entry name" value="choice_anch_Q"/>
    <property type="match status" value="1"/>
</dbReference>
<dbReference type="PANTHER" id="PTHR11319">
    <property type="entry name" value="G PROTEIN-COUPLED RECEPTOR-RELATED"/>
    <property type="match status" value="1"/>
</dbReference>
<keyword evidence="5" id="KW-0732">Signal</keyword>
<keyword evidence="7" id="KW-0998">Cell outer membrane</keyword>
<evidence type="ECO:0000256" key="5">
    <source>
        <dbReference type="ARBA" id="ARBA00022729"/>
    </source>
</evidence>
<keyword evidence="6" id="KW-0472">Membrane</keyword>
<dbReference type="EMBL" id="CP037422">
    <property type="protein sequence ID" value="QDU10849.1"/>
    <property type="molecule type" value="Genomic_DNA"/>
</dbReference>
<dbReference type="InterPro" id="IPR003368">
    <property type="entry name" value="POMP_repeat"/>
</dbReference>
<dbReference type="InterPro" id="IPR059226">
    <property type="entry name" value="Choice_anch_Q_dom"/>
</dbReference>
<name>A0A517X020_9PLAN</name>
<evidence type="ECO:0000256" key="6">
    <source>
        <dbReference type="ARBA" id="ARBA00023136"/>
    </source>
</evidence>
<dbReference type="GO" id="GO:0009279">
    <property type="term" value="C:cell outer membrane"/>
    <property type="evidence" value="ECO:0007669"/>
    <property type="project" value="UniProtKB-SubCell"/>
</dbReference>